<dbReference type="HOGENOM" id="CLU_2314804_0_0_12"/>
<dbReference type="EMBL" id="CP003490">
    <property type="protein sequence ID" value="AFR69530.1"/>
    <property type="molecule type" value="Genomic_DNA"/>
</dbReference>
<proteinExistence type="predicted"/>
<protein>
    <submittedName>
        <fullName evidence="1">Uncharacterized protein</fullName>
    </submittedName>
</protein>
<evidence type="ECO:0000313" key="1">
    <source>
        <dbReference type="EMBL" id="AFR69530.1"/>
    </source>
</evidence>
<gene>
    <name evidence="1" type="ORF">B2904_orf173</name>
</gene>
<accession>J9UGA4</accession>
<dbReference type="PATRIC" id="fig|1133568.3.peg.171"/>
<sequence length="99" mass="11728">MTTLRYENEFNKYLKSGNSDYAKDIANKINLDIQNIDDDVVIHLSSEYYLYYIKKDKLIKSCKVYRLCGNPIYDYDILKENAICLCLIDIYYEIQGVVF</sequence>
<dbReference type="RefSeq" id="WP_014935169.1">
    <property type="nucleotide sequence ID" value="NC_018607.1"/>
</dbReference>
<dbReference type="AlphaFoldDB" id="J9UGA4"/>
<name>J9UGA4_BRAPL</name>
<dbReference type="Proteomes" id="UP000007346">
    <property type="component" value="Chromosome"/>
</dbReference>
<organism evidence="1 2">
    <name type="scientific">Brachyspira pilosicoli B2904</name>
    <dbReference type="NCBI Taxonomy" id="1133568"/>
    <lineage>
        <taxon>Bacteria</taxon>
        <taxon>Pseudomonadati</taxon>
        <taxon>Spirochaetota</taxon>
        <taxon>Spirochaetia</taxon>
        <taxon>Brachyspirales</taxon>
        <taxon>Brachyspiraceae</taxon>
        <taxon>Brachyspira</taxon>
    </lineage>
</organism>
<dbReference type="KEGG" id="bpj:B2904_orf173"/>
<reference evidence="1 2" key="1">
    <citation type="journal article" date="2012" name="BMC Genomics">
        <title>Comparative genomics of Brachyspira pilosicoli strains: genome rearrangements, reductions and correlation of genetic compliment with phenotypic diversity.</title>
        <authorList>
            <person name="Mappley L.J."/>
            <person name="Black M.L."/>
            <person name="Abuoun M."/>
            <person name="Darby A.C."/>
            <person name="Woodward M.J."/>
            <person name="Parkhill J."/>
            <person name="Turner A.K."/>
            <person name="Bellgard M.I."/>
            <person name="La T."/>
            <person name="Phillips N.D."/>
            <person name="La Ragione R.M."/>
            <person name="Hampson D.J."/>
        </authorList>
    </citation>
    <scope>NUCLEOTIDE SEQUENCE [LARGE SCALE GENOMIC DNA]</scope>
    <source>
        <strain evidence="1">B2904</strain>
    </source>
</reference>
<evidence type="ECO:0000313" key="2">
    <source>
        <dbReference type="Proteomes" id="UP000007346"/>
    </source>
</evidence>